<comment type="caution">
    <text evidence="1">The sequence shown here is derived from an EMBL/GenBank/DDBJ whole genome shotgun (WGS) entry which is preliminary data.</text>
</comment>
<accession>A0A9N9JHX4</accession>
<evidence type="ECO:0000313" key="2">
    <source>
        <dbReference type="Proteomes" id="UP000789405"/>
    </source>
</evidence>
<name>A0A9N9JHX4_9GLOM</name>
<dbReference type="Proteomes" id="UP000789405">
    <property type="component" value="Unassembled WGS sequence"/>
</dbReference>
<proteinExistence type="predicted"/>
<protein>
    <submittedName>
        <fullName evidence="1">28776_t:CDS:1</fullName>
    </submittedName>
</protein>
<feature type="non-terminal residue" evidence="1">
    <location>
        <position position="53"/>
    </location>
</feature>
<evidence type="ECO:0000313" key="1">
    <source>
        <dbReference type="EMBL" id="CAG8781563.1"/>
    </source>
</evidence>
<sequence>MLSTVNNSKNQSKCSIHPVTHKFRDPTWVPGMVAQRSNTLSAQSTYKFRVPLG</sequence>
<dbReference type="EMBL" id="CAJVPY010022031">
    <property type="protein sequence ID" value="CAG8781563.1"/>
    <property type="molecule type" value="Genomic_DNA"/>
</dbReference>
<keyword evidence="2" id="KW-1185">Reference proteome</keyword>
<gene>
    <name evidence="1" type="ORF">DERYTH_LOCUS19711</name>
</gene>
<reference evidence="1" key="1">
    <citation type="submission" date="2021-06" db="EMBL/GenBank/DDBJ databases">
        <authorList>
            <person name="Kallberg Y."/>
            <person name="Tangrot J."/>
            <person name="Rosling A."/>
        </authorList>
    </citation>
    <scope>NUCLEOTIDE SEQUENCE</scope>
    <source>
        <strain evidence="1">MA453B</strain>
    </source>
</reference>
<dbReference type="AlphaFoldDB" id="A0A9N9JHX4"/>
<organism evidence="1 2">
    <name type="scientific">Dentiscutata erythropus</name>
    <dbReference type="NCBI Taxonomy" id="1348616"/>
    <lineage>
        <taxon>Eukaryota</taxon>
        <taxon>Fungi</taxon>
        <taxon>Fungi incertae sedis</taxon>
        <taxon>Mucoromycota</taxon>
        <taxon>Glomeromycotina</taxon>
        <taxon>Glomeromycetes</taxon>
        <taxon>Diversisporales</taxon>
        <taxon>Gigasporaceae</taxon>
        <taxon>Dentiscutata</taxon>
    </lineage>
</organism>